<feature type="compositionally biased region" description="Acidic residues" evidence="1">
    <location>
        <begin position="232"/>
        <end position="251"/>
    </location>
</feature>
<evidence type="ECO:0000313" key="4">
    <source>
        <dbReference type="Proteomes" id="UP000054937"/>
    </source>
</evidence>
<evidence type="ECO:0000256" key="1">
    <source>
        <dbReference type="SAM" id="MobiDB-lite"/>
    </source>
</evidence>
<keyword evidence="4" id="KW-1185">Reference proteome</keyword>
<dbReference type="OrthoDB" id="310262at2759"/>
<evidence type="ECO:0000259" key="2">
    <source>
        <dbReference type="PROSITE" id="PS51840"/>
    </source>
</evidence>
<dbReference type="Pfam" id="PF10358">
    <property type="entry name" value="NT-C2"/>
    <property type="match status" value="1"/>
</dbReference>
<evidence type="ECO:0000313" key="3">
    <source>
        <dbReference type="EMBL" id="KRX09645.1"/>
    </source>
</evidence>
<protein>
    <recommendedName>
        <fullName evidence="2">C2 NT-type domain-containing protein</fullName>
    </recommendedName>
</protein>
<dbReference type="OMA" id="INTHERE"/>
<reference evidence="3 4" key="1">
    <citation type="journal article" date="2015" name="Sci. Rep.">
        <title>Genome of the facultative scuticociliatosis pathogen Pseudocohnilembus persalinus provides insight into its virulence through horizontal gene transfer.</title>
        <authorList>
            <person name="Xiong J."/>
            <person name="Wang G."/>
            <person name="Cheng J."/>
            <person name="Tian M."/>
            <person name="Pan X."/>
            <person name="Warren A."/>
            <person name="Jiang C."/>
            <person name="Yuan D."/>
            <person name="Miao W."/>
        </authorList>
    </citation>
    <scope>NUCLEOTIDE SEQUENCE [LARGE SCALE GENOMIC DNA]</scope>
    <source>
        <strain evidence="3">36N120E</strain>
    </source>
</reference>
<dbReference type="Proteomes" id="UP000054937">
    <property type="component" value="Unassembled WGS sequence"/>
</dbReference>
<comment type="caution">
    <text evidence="3">The sequence shown here is derived from an EMBL/GenBank/DDBJ whole genome shotgun (WGS) entry which is preliminary data.</text>
</comment>
<gene>
    <name evidence="3" type="ORF">PPERSA_09315</name>
</gene>
<feature type="compositionally biased region" description="Low complexity" evidence="1">
    <location>
        <begin position="218"/>
        <end position="231"/>
    </location>
</feature>
<proteinExistence type="predicted"/>
<sequence length="268" mass="31438">MSLFKRIGTKGVKYNFELEFQKLDINLNFKCDFQIVWKRGSKHTLQTLRKVPYDINKGCAYFSESLFLDATLFYSKKNGKYQEKESQIFVKFKNELGEKTAGKCTFELSQFVNANITEKKMVIPLQSPDPKAKIQVNLIVTKLGEVDGNESQISDDSFREEKVHQFGQNNNQGLNYKETVSDDTVPIRETISEDRPSIPNNAYDLKKKQLQQQQQQQQQLNQNQQQINQNDDVLDDDDDDLLDLEDEDEEKEDYKNRLIKKRIWKFIQ</sequence>
<feature type="domain" description="C2 NT-type" evidence="2">
    <location>
        <begin position="4"/>
        <end position="144"/>
    </location>
</feature>
<feature type="region of interest" description="Disordered" evidence="1">
    <location>
        <begin position="218"/>
        <end position="253"/>
    </location>
</feature>
<dbReference type="InParanoid" id="A0A0V0R572"/>
<dbReference type="InterPro" id="IPR019448">
    <property type="entry name" value="NT-C2"/>
</dbReference>
<dbReference type="PROSITE" id="PS51840">
    <property type="entry name" value="C2_NT"/>
    <property type="match status" value="1"/>
</dbReference>
<organism evidence="3 4">
    <name type="scientific">Pseudocohnilembus persalinus</name>
    <name type="common">Ciliate</name>
    <dbReference type="NCBI Taxonomy" id="266149"/>
    <lineage>
        <taxon>Eukaryota</taxon>
        <taxon>Sar</taxon>
        <taxon>Alveolata</taxon>
        <taxon>Ciliophora</taxon>
        <taxon>Intramacronucleata</taxon>
        <taxon>Oligohymenophorea</taxon>
        <taxon>Scuticociliatia</taxon>
        <taxon>Philasterida</taxon>
        <taxon>Pseudocohnilembidae</taxon>
        <taxon>Pseudocohnilembus</taxon>
    </lineage>
</organism>
<dbReference type="AlphaFoldDB" id="A0A0V0R572"/>
<name>A0A0V0R572_PSEPJ</name>
<dbReference type="EMBL" id="LDAU01000045">
    <property type="protein sequence ID" value="KRX09645.1"/>
    <property type="molecule type" value="Genomic_DNA"/>
</dbReference>
<accession>A0A0V0R572</accession>